<dbReference type="InterPro" id="IPR000780">
    <property type="entry name" value="CheR_MeTrfase"/>
</dbReference>
<feature type="binding site" evidence="6">
    <location>
        <position position="146"/>
    </location>
    <ligand>
        <name>S-adenosyl-L-methionine</name>
        <dbReference type="ChEBI" id="CHEBI:59789"/>
    </ligand>
</feature>
<comment type="catalytic activity">
    <reaction evidence="1 5">
        <text>L-glutamyl-[protein] + S-adenosyl-L-methionine = [protein]-L-glutamate 5-O-methyl ester + S-adenosyl-L-homocysteine</text>
        <dbReference type="Rhea" id="RHEA:24452"/>
        <dbReference type="Rhea" id="RHEA-COMP:10208"/>
        <dbReference type="Rhea" id="RHEA-COMP:10311"/>
        <dbReference type="ChEBI" id="CHEBI:29973"/>
        <dbReference type="ChEBI" id="CHEBI:57856"/>
        <dbReference type="ChEBI" id="CHEBI:59789"/>
        <dbReference type="ChEBI" id="CHEBI:82795"/>
        <dbReference type="EC" id="2.1.1.80"/>
    </reaction>
</comment>
<feature type="binding site" evidence="6">
    <location>
        <begin position="222"/>
        <end position="223"/>
    </location>
    <ligand>
        <name>S-adenosyl-L-methionine</name>
        <dbReference type="ChEBI" id="CHEBI:59789"/>
    </ligand>
</feature>
<dbReference type="PATRIC" id="fig|226910.6.peg.5756"/>
<dbReference type="STRING" id="226910.UCMB321_5770"/>
<dbReference type="InterPro" id="IPR026024">
    <property type="entry name" value="Chemotaxis_MeTrfase_CheR"/>
</dbReference>
<dbReference type="CDD" id="cd02440">
    <property type="entry name" value="AdoMet_MTases"/>
    <property type="match status" value="1"/>
</dbReference>
<dbReference type="PRINTS" id="PR00996">
    <property type="entry name" value="CHERMTFRASE"/>
</dbReference>
<proteinExistence type="predicted"/>
<dbReference type="Gene3D" id="1.10.155.10">
    <property type="entry name" value="Chemotaxis receptor methyltransferase CheR, N-terminal domain"/>
    <property type="match status" value="1"/>
</dbReference>
<accession>A0A0C2I0D8</accession>
<feature type="binding site" evidence="6">
    <location>
        <position position="88"/>
    </location>
    <ligand>
        <name>S-adenosyl-L-methionine</name>
        <dbReference type="ChEBI" id="CHEBI:59789"/>
    </ligand>
</feature>
<dbReference type="PANTHER" id="PTHR24422:SF26">
    <property type="entry name" value="CHEMOTAXIS PROTEIN METHYLTRANSFERASE"/>
    <property type="match status" value="1"/>
</dbReference>
<dbReference type="SUPFAM" id="SSF53335">
    <property type="entry name" value="S-adenosyl-L-methionine-dependent methyltransferases"/>
    <property type="match status" value="1"/>
</dbReference>
<evidence type="ECO:0000259" key="7">
    <source>
        <dbReference type="PROSITE" id="PS50123"/>
    </source>
</evidence>
<dbReference type="GO" id="GO:0032259">
    <property type="term" value="P:methylation"/>
    <property type="evidence" value="ECO:0007669"/>
    <property type="project" value="UniProtKB-KW"/>
</dbReference>
<dbReference type="AlphaFoldDB" id="A0A0C2I0D8"/>
<dbReference type="Pfam" id="PF03705">
    <property type="entry name" value="CheR_N"/>
    <property type="match status" value="1"/>
</dbReference>
<dbReference type="GO" id="GO:0008983">
    <property type="term" value="F:protein-glutamate O-methyltransferase activity"/>
    <property type="evidence" value="ECO:0007669"/>
    <property type="project" value="UniProtKB-EC"/>
</dbReference>
<evidence type="ECO:0000256" key="4">
    <source>
        <dbReference type="ARBA" id="ARBA00022691"/>
    </source>
</evidence>
<gene>
    <name evidence="8" type="ORF">UCMB321_5770</name>
</gene>
<dbReference type="InterPro" id="IPR050903">
    <property type="entry name" value="Bact_Chemotaxis_MeTrfase"/>
</dbReference>
<dbReference type="SUPFAM" id="SSF47757">
    <property type="entry name" value="Chemotaxis receptor methyltransferase CheR, N-terminal domain"/>
    <property type="match status" value="1"/>
</dbReference>
<keyword evidence="2 5" id="KW-0489">Methyltransferase</keyword>
<dbReference type="Gene3D" id="3.40.50.150">
    <property type="entry name" value="Vaccinia Virus protein VP39"/>
    <property type="match status" value="1"/>
</dbReference>
<feature type="binding site" evidence="6">
    <location>
        <position position="92"/>
    </location>
    <ligand>
        <name>S-adenosyl-L-methionine</name>
        <dbReference type="ChEBI" id="CHEBI:59789"/>
    </ligand>
</feature>
<comment type="caution">
    <text evidence="8">The sequence shown here is derived from an EMBL/GenBank/DDBJ whole genome shotgun (WGS) entry which is preliminary data.</text>
</comment>
<dbReference type="EMBL" id="JXDG01000126">
    <property type="protein sequence ID" value="KIH80425.1"/>
    <property type="molecule type" value="Genomic_DNA"/>
</dbReference>
<sequence>MEQAWPMSSELRPLPLNDSEFRRLQQLMTDASGMILAPNKRLLAAGRLLTRLRHYRLDSYADYLHLLDQQMNLKEQRLVVDLLTTHETYFFREHPHFDYLGEWLSAQKGPLKLWSAACSSGEEPYSLAMVAQEHARDGDWSVLASDLSPSMLEKARDGLYDMTQAKYFPQGWLHRHCLGDSGEPNGRFQVQAALRERVSLREINIVQPLPDDLGLFDVIFLRNVLMYFTHDEKQRTVQRLVNQLRPGGLLFIGHAESIHGFDVPLRLLNPSVYKRL</sequence>
<organism evidence="8 9">
    <name type="scientific">Pseudomonas batumici</name>
    <dbReference type="NCBI Taxonomy" id="226910"/>
    <lineage>
        <taxon>Bacteria</taxon>
        <taxon>Pseudomonadati</taxon>
        <taxon>Pseudomonadota</taxon>
        <taxon>Gammaproteobacteria</taxon>
        <taxon>Pseudomonadales</taxon>
        <taxon>Pseudomonadaceae</taxon>
        <taxon>Pseudomonas</taxon>
    </lineage>
</organism>
<evidence type="ECO:0000313" key="9">
    <source>
        <dbReference type="Proteomes" id="UP000031535"/>
    </source>
</evidence>
<evidence type="ECO:0000256" key="1">
    <source>
        <dbReference type="ARBA" id="ARBA00001541"/>
    </source>
</evidence>
<dbReference type="InterPro" id="IPR022641">
    <property type="entry name" value="CheR_N"/>
</dbReference>
<dbReference type="Proteomes" id="UP000031535">
    <property type="component" value="Unassembled WGS sequence"/>
</dbReference>
<dbReference type="InterPro" id="IPR036804">
    <property type="entry name" value="CheR_N_sf"/>
</dbReference>
<evidence type="ECO:0000256" key="5">
    <source>
        <dbReference type="PIRNR" id="PIRNR000410"/>
    </source>
</evidence>
<comment type="function">
    <text evidence="5">Methylation of the membrane-bound methyl-accepting chemotaxis proteins (MCP) to form gamma-glutamyl methyl ester residues in MCP.</text>
</comment>
<keyword evidence="9" id="KW-1185">Reference proteome</keyword>
<evidence type="ECO:0000256" key="2">
    <source>
        <dbReference type="ARBA" id="ARBA00022603"/>
    </source>
</evidence>
<reference evidence="8 9" key="1">
    <citation type="submission" date="2015-01" db="EMBL/GenBank/DDBJ databases">
        <title>Complete genome of Pseudomonas batumici UCM B-321 producer of the batumin antibiotic with strong antistaphilococcal and potential anticancer activity.</title>
        <authorList>
            <person name="Klochko V.V."/>
            <person name="Zelena L.B."/>
            <person name="Elena K.A."/>
            <person name="Reva O.N."/>
        </authorList>
    </citation>
    <scope>NUCLEOTIDE SEQUENCE [LARGE SCALE GENOMIC DNA]</scope>
    <source>
        <strain evidence="8 9">UCM B-321</strain>
    </source>
</reference>
<keyword evidence="3 5" id="KW-0808">Transferase</keyword>
<dbReference type="PROSITE" id="PS50123">
    <property type="entry name" value="CHER"/>
    <property type="match status" value="1"/>
</dbReference>
<protein>
    <recommendedName>
        <fullName evidence="5">Chemotaxis protein methyltransferase</fullName>
        <ecNumber evidence="5">2.1.1.80</ecNumber>
    </recommendedName>
</protein>
<dbReference type="PANTHER" id="PTHR24422">
    <property type="entry name" value="CHEMOTAXIS PROTEIN METHYLTRANSFERASE"/>
    <property type="match status" value="1"/>
</dbReference>
<dbReference type="EC" id="2.1.1.80" evidence="5"/>
<dbReference type="PIRSF" id="PIRSF000410">
    <property type="entry name" value="CheR"/>
    <property type="match status" value="1"/>
</dbReference>
<name>A0A0C2I0D8_9PSED</name>
<evidence type="ECO:0000256" key="6">
    <source>
        <dbReference type="PIRSR" id="PIRSR000410-1"/>
    </source>
</evidence>
<dbReference type="InterPro" id="IPR022642">
    <property type="entry name" value="CheR_C"/>
</dbReference>
<dbReference type="InterPro" id="IPR029063">
    <property type="entry name" value="SAM-dependent_MTases_sf"/>
</dbReference>
<dbReference type="Pfam" id="PF01739">
    <property type="entry name" value="CheR"/>
    <property type="match status" value="1"/>
</dbReference>
<evidence type="ECO:0000313" key="8">
    <source>
        <dbReference type="EMBL" id="KIH80425.1"/>
    </source>
</evidence>
<evidence type="ECO:0000256" key="3">
    <source>
        <dbReference type="ARBA" id="ARBA00022679"/>
    </source>
</evidence>
<feature type="binding site" evidence="6">
    <location>
        <position position="123"/>
    </location>
    <ligand>
        <name>S-adenosyl-L-methionine</name>
        <dbReference type="ChEBI" id="CHEBI:59789"/>
    </ligand>
</feature>
<keyword evidence="4 5" id="KW-0949">S-adenosyl-L-methionine</keyword>
<feature type="domain" description="CheR-type methyltransferase" evidence="7">
    <location>
        <begin position="9"/>
        <end position="276"/>
    </location>
</feature>
<dbReference type="SMART" id="SM00138">
    <property type="entry name" value="MeTrc"/>
    <property type="match status" value="1"/>
</dbReference>